<dbReference type="Proteomes" id="UP001328733">
    <property type="component" value="Unassembled WGS sequence"/>
</dbReference>
<comment type="caution">
    <text evidence="1">The sequence shown here is derived from an EMBL/GenBank/DDBJ whole genome shotgun (WGS) entry which is preliminary data.</text>
</comment>
<dbReference type="RefSeq" id="WP_332865366.1">
    <property type="nucleotide sequence ID" value="NZ_JBAFSM010000020.1"/>
</dbReference>
<reference evidence="1 2" key="1">
    <citation type="submission" date="2024-01" db="EMBL/GenBank/DDBJ databases">
        <title>Genomic insights into the taxonomy and metabolism of the cyanobacterium Pannus brasiliensis CCIBt3594.</title>
        <authorList>
            <person name="Machado M."/>
            <person name="Botero N.B."/>
            <person name="Andreote A.P.D."/>
            <person name="Feitosa A.M.T."/>
            <person name="Popin R."/>
            <person name="Sivonen K."/>
            <person name="Fiore M.F."/>
        </authorList>
    </citation>
    <scope>NUCLEOTIDE SEQUENCE [LARGE SCALE GENOMIC DNA]</scope>
    <source>
        <strain evidence="1 2">CCIBt3594</strain>
    </source>
</reference>
<proteinExistence type="predicted"/>
<accession>A0AAW9QWI0</accession>
<keyword evidence="2" id="KW-1185">Reference proteome</keyword>
<evidence type="ECO:0008006" key="3">
    <source>
        <dbReference type="Google" id="ProtNLM"/>
    </source>
</evidence>
<organism evidence="1 2">
    <name type="scientific">Pannus brasiliensis CCIBt3594</name>
    <dbReference type="NCBI Taxonomy" id="1427578"/>
    <lineage>
        <taxon>Bacteria</taxon>
        <taxon>Bacillati</taxon>
        <taxon>Cyanobacteriota</taxon>
        <taxon>Cyanophyceae</taxon>
        <taxon>Oscillatoriophycideae</taxon>
        <taxon>Chroococcales</taxon>
        <taxon>Microcystaceae</taxon>
        <taxon>Pannus</taxon>
    </lineage>
</organism>
<dbReference type="EMBL" id="JBAFSM010000020">
    <property type="protein sequence ID" value="MEG3437888.1"/>
    <property type="molecule type" value="Genomic_DNA"/>
</dbReference>
<dbReference type="AlphaFoldDB" id="A0AAW9QWI0"/>
<sequence>MSDILRLCLDLNIWCAALLADFKGRKDTSCQYLVRIVREGVCEIGRVQLIVSWGMLDRLRLVLERDLKVAPSAAALYIRPPA</sequence>
<evidence type="ECO:0000313" key="2">
    <source>
        <dbReference type="Proteomes" id="UP001328733"/>
    </source>
</evidence>
<evidence type="ECO:0000313" key="1">
    <source>
        <dbReference type="EMBL" id="MEG3437888.1"/>
    </source>
</evidence>
<protein>
    <recommendedName>
        <fullName evidence="3">PIN domain-containing protein</fullName>
    </recommendedName>
</protein>
<gene>
    <name evidence="1" type="ORF">V0288_12240</name>
</gene>
<name>A0AAW9QWI0_9CHRO</name>